<feature type="compositionally biased region" description="Low complexity" evidence="1">
    <location>
        <begin position="137"/>
        <end position="152"/>
    </location>
</feature>
<organism evidence="3 4">
    <name type="scientific">Edaphobacter modestus</name>
    <dbReference type="NCBI Taxonomy" id="388466"/>
    <lineage>
        <taxon>Bacteria</taxon>
        <taxon>Pseudomonadati</taxon>
        <taxon>Acidobacteriota</taxon>
        <taxon>Terriglobia</taxon>
        <taxon>Terriglobales</taxon>
        <taxon>Acidobacteriaceae</taxon>
        <taxon>Edaphobacter</taxon>
    </lineage>
</organism>
<proteinExistence type="predicted"/>
<keyword evidence="2" id="KW-0732">Signal</keyword>
<feature type="region of interest" description="Disordered" evidence="1">
    <location>
        <begin position="79"/>
        <end position="98"/>
    </location>
</feature>
<reference evidence="3 4" key="1">
    <citation type="submission" date="2019-02" db="EMBL/GenBank/DDBJ databases">
        <title>Genomic Encyclopedia of Archaeal and Bacterial Type Strains, Phase II (KMG-II): from individual species to whole genera.</title>
        <authorList>
            <person name="Goeker M."/>
        </authorList>
    </citation>
    <scope>NUCLEOTIDE SEQUENCE [LARGE SCALE GENOMIC DNA]</scope>
    <source>
        <strain evidence="3 4">DSM 18101</strain>
    </source>
</reference>
<evidence type="ECO:0000256" key="1">
    <source>
        <dbReference type="SAM" id="MobiDB-lite"/>
    </source>
</evidence>
<comment type="caution">
    <text evidence="3">The sequence shown here is derived from an EMBL/GenBank/DDBJ whole genome shotgun (WGS) entry which is preliminary data.</text>
</comment>
<feature type="region of interest" description="Disordered" evidence="1">
    <location>
        <begin position="123"/>
        <end position="152"/>
    </location>
</feature>
<feature type="signal peptide" evidence="2">
    <location>
        <begin position="1"/>
        <end position="21"/>
    </location>
</feature>
<dbReference type="EMBL" id="SHKW01000001">
    <property type="protein sequence ID" value="RZU39986.1"/>
    <property type="molecule type" value="Genomic_DNA"/>
</dbReference>
<evidence type="ECO:0000313" key="4">
    <source>
        <dbReference type="Proteomes" id="UP000292958"/>
    </source>
</evidence>
<name>A0A4V2G493_9BACT</name>
<dbReference type="RefSeq" id="WP_130418122.1">
    <property type="nucleotide sequence ID" value="NZ_SHKW01000001.1"/>
</dbReference>
<feature type="compositionally biased region" description="Low complexity" evidence="1">
    <location>
        <begin position="21"/>
        <end position="40"/>
    </location>
</feature>
<dbReference type="OrthoDB" id="123229at2"/>
<gene>
    <name evidence="3" type="ORF">BDD14_1399</name>
</gene>
<evidence type="ECO:0008006" key="5">
    <source>
        <dbReference type="Google" id="ProtNLM"/>
    </source>
</evidence>
<dbReference type="AlphaFoldDB" id="A0A4V2G493"/>
<feature type="compositionally biased region" description="Polar residues" evidence="1">
    <location>
        <begin position="79"/>
        <end position="94"/>
    </location>
</feature>
<protein>
    <recommendedName>
        <fullName evidence="5">Spy/CpxP family protein refolding chaperone</fullName>
    </recommendedName>
</protein>
<sequence>MKRLLLTSALALTLAAPAAFSQQPAAQQPANDATAQQPAANDGHHHHSFDPHKAAQHLSKRLNLTSDQTAKLEPILATQQQKIASLRSNTSLTPDQRREQFRTIHQETQTQLSSVLTPDQLQQLQSMRRFHGRRPSRQQQQQPDSTTPPSAS</sequence>
<feature type="region of interest" description="Disordered" evidence="1">
    <location>
        <begin position="21"/>
        <end position="66"/>
    </location>
</feature>
<keyword evidence="4" id="KW-1185">Reference proteome</keyword>
<evidence type="ECO:0000313" key="3">
    <source>
        <dbReference type="EMBL" id="RZU39986.1"/>
    </source>
</evidence>
<evidence type="ECO:0000256" key="2">
    <source>
        <dbReference type="SAM" id="SignalP"/>
    </source>
</evidence>
<feature type="chain" id="PRO_5020884162" description="Spy/CpxP family protein refolding chaperone" evidence="2">
    <location>
        <begin position="22"/>
        <end position="152"/>
    </location>
</feature>
<dbReference type="Proteomes" id="UP000292958">
    <property type="component" value="Unassembled WGS sequence"/>
</dbReference>
<accession>A0A4V2G493</accession>